<gene>
    <name evidence="2" type="ORF">PAXRUDRAFT_22607</name>
</gene>
<evidence type="ECO:0000313" key="2">
    <source>
        <dbReference type="EMBL" id="KIK71941.1"/>
    </source>
</evidence>
<evidence type="ECO:0000313" key="3">
    <source>
        <dbReference type="Proteomes" id="UP000054538"/>
    </source>
</evidence>
<dbReference type="InParanoid" id="A0A0D0CMW9"/>
<feature type="region of interest" description="Disordered" evidence="1">
    <location>
        <begin position="64"/>
        <end position="104"/>
    </location>
</feature>
<sequence>MAEVSEKGSCEGALTDSVFVEAPKLIAKPTPGPNIDRLVKAKDRWLGQSQDLAWHPEAKAEMLKGYPGKVEKGRTMAQTSNREDPNEPKERQPDSLKKALRLPW</sequence>
<protein>
    <submittedName>
        <fullName evidence="2">Uncharacterized protein</fullName>
    </submittedName>
</protein>
<feature type="compositionally biased region" description="Basic and acidic residues" evidence="1">
    <location>
        <begin position="81"/>
        <end position="97"/>
    </location>
</feature>
<dbReference type="HOGENOM" id="CLU_2250939_0_0_1"/>
<accession>A0A0D0CMW9</accession>
<dbReference type="EMBL" id="KN831441">
    <property type="protein sequence ID" value="KIK71941.1"/>
    <property type="molecule type" value="Genomic_DNA"/>
</dbReference>
<name>A0A0D0CMW9_9AGAM</name>
<dbReference type="AlphaFoldDB" id="A0A0D0CMW9"/>
<reference evidence="2 3" key="1">
    <citation type="submission" date="2014-04" db="EMBL/GenBank/DDBJ databases">
        <authorList>
            <consortium name="DOE Joint Genome Institute"/>
            <person name="Kuo A."/>
            <person name="Kohler A."/>
            <person name="Jargeat P."/>
            <person name="Nagy L.G."/>
            <person name="Floudas D."/>
            <person name="Copeland A."/>
            <person name="Barry K.W."/>
            <person name="Cichocki N."/>
            <person name="Veneault-Fourrey C."/>
            <person name="LaButti K."/>
            <person name="Lindquist E.A."/>
            <person name="Lipzen A."/>
            <person name="Lundell T."/>
            <person name="Morin E."/>
            <person name="Murat C."/>
            <person name="Sun H."/>
            <person name="Tunlid A."/>
            <person name="Henrissat B."/>
            <person name="Grigoriev I.V."/>
            <person name="Hibbett D.S."/>
            <person name="Martin F."/>
            <person name="Nordberg H.P."/>
            <person name="Cantor M.N."/>
            <person name="Hua S.X."/>
        </authorList>
    </citation>
    <scope>NUCLEOTIDE SEQUENCE [LARGE SCALE GENOMIC DNA]</scope>
    <source>
        <strain evidence="2 3">Ve08.2h10</strain>
    </source>
</reference>
<keyword evidence="3" id="KW-1185">Reference proteome</keyword>
<evidence type="ECO:0000256" key="1">
    <source>
        <dbReference type="SAM" id="MobiDB-lite"/>
    </source>
</evidence>
<reference evidence="3" key="2">
    <citation type="submission" date="2015-01" db="EMBL/GenBank/DDBJ databases">
        <title>Evolutionary Origins and Diversification of the Mycorrhizal Mutualists.</title>
        <authorList>
            <consortium name="DOE Joint Genome Institute"/>
            <consortium name="Mycorrhizal Genomics Consortium"/>
            <person name="Kohler A."/>
            <person name="Kuo A."/>
            <person name="Nagy L.G."/>
            <person name="Floudas D."/>
            <person name="Copeland A."/>
            <person name="Barry K.W."/>
            <person name="Cichocki N."/>
            <person name="Veneault-Fourrey C."/>
            <person name="LaButti K."/>
            <person name="Lindquist E.A."/>
            <person name="Lipzen A."/>
            <person name="Lundell T."/>
            <person name="Morin E."/>
            <person name="Murat C."/>
            <person name="Riley R."/>
            <person name="Ohm R."/>
            <person name="Sun H."/>
            <person name="Tunlid A."/>
            <person name="Henrissat B."/>
            <person name="Grigoriev I.V."/>
            <person name="Hibbett D.S."/>
            <person name="Martin F."/>
        </authorList>
    </citation>
    <scope>NUCLEOTIDE SEQUENCE [LARGE SCALE GENOMIC DNA]</scope>
    <source>
        <strain evidence="3">Ve08.2h10</strain>
    </source>
</reference>
<proteinExistence type="predicted"/>
<dbReference type="Proteomes" id="UP000054538">
    <property type="component" value="Unassembled WGS sequence"/>
</dbReference>
<organism evidence="2 3">
    <name type="scientific">Paxillus rubicundulus Ve08.2h10</name>
    <dbReference type="NCBI Taxonomy" id="930991"/>
    <lineage>
        <taxon>Eukaryota</taxon>
        <taxon>Fungi</taxon>
        <taxon>Dikarya</taxon>
        <taxon>Basidiomycota</taxon>
        <taxon>Agaricomycotina</taxon>
        <taxon>Agaricomycetes</taxon>
        <taxon>Agaricomycetidae</taxon>
        <taxon>Boletales</taxon>
        <taxon>Paxilineae</taxon>
        <taxon>Paxillaceae</taxon>
        <taxon>Paxillus</taxon>
    </lineage>
</organism>